<feature type="compositionally biased region" description="Basic residues" evidence="1">
    <location>
        <begin position="134"/>
        <end position="152"/>
    </location>
</feature>
<feature type="compositionally biased region" description="Basic residues" evidence="1">
    <location>
        <begin position="46"/>
        <end position="56"/>
    </location>
</feature>
<evidence type="ECO:0000256" key="1">
    <source>
        <dbReference type="SAM" id="MobiDB-lite"/>
    </source>
</evidence>
<feature type="region of interest" description="Disordered" evidence="1">
    <location>
        <begin position="39"/>
        <end position="88"/>
    </location>
</feature>
<protein>
    <submittedName>
        <fullName evidence="3">Uncharacterized protein</fullName>
    </submittedName>
</protein>
<dbReference type="AlphaFoldDB" id="A0A0A9EXL1"/>
<evidence type="ECO:0000313" key="3">
    <source>
        <dbReference type="EMBL" id="JAE03704.1"/>
    </source>
</evidence>
<feature type="region of interest" description="Disordered" evidence="1">
    <location>
        <begin position="108"/>
        <end position="195"/>
    </location>
</feature>
<reference evidence="3" key="1">
    <citation type="submission" date="2014-09" db="EMBL/GenBank/DDBJ databases">
        <authorList>
            <person name="Magalhaes I.L.F."/>
            <person name="Oliveira U."/>
            <person name="Santos F.R."/>
            <person name="Vidigal T.H.D.A."/>
            <person name="Brescovit A.D."/>
            <person name="Santos A.J."/>
        </authorList>
    </citation>
    <scope>NUCLEOTIDE SEQUENCE</scope>
    <source>
        <tissue evidence="3">Shoot tissue taken approximately 20 cm above the soil surface</tissue>
    </source>
</reference>
<feature type="chain" id="PRO_5002047130" evidence="2">
    <location>
        <begin position="30"/>
        <end position="195"/>
    </location>
</feature>
<organism evidence="3">
    <name type="scientific">Arundo donax</name>
    <name type="common">Giant reed</name>
    <name type="synonym">Donax arundinaceus</name>
    <dbReference type="NCBI Taxonomy" id="35708"/>
    <lineage>
        <taxon>Eukaryota</taxon>
        <taxon>Viridiplantae</taxon>
        <taxon>Streptophyta</taxon>
        <taxon>Embryophyta</taxon>
        <taxon>Tracheophyta</taxon>
        <taxon>Spermatophyta</taxon>
        <taxon>Magnoliopsida</taxon>
        <taxon>Liliopsida</taxon>
        <taxon>Poales</taxon>
        <taxon>Poaceae</taxon>
        <taxon>PACMAD clade</taxon>
        <taxon>Arundinoideae</taxon>
        <taxon>Arundineae</taxon>
        <taxon>Arundo</taxon>
    </lineage>
</organism>
<proteinExistence type="predicted"/>
<evidence type="ECO:0000256" key="2">
    <source>
        <dbReference type="SAM" id="SignalP"/>
    </source>
</evidence>
<feature type="compositionally biased region" description="Basic and acidic residues" evidence="1">
    <location>
        <begin position="119"/>
        <end position="132"/>
    </location>
</feature>
<dbReference type="EMBL" id="GBRH01194192">
    <property type="protein sequence ID" value="JAE03704.1"/>
    <property type="molecule type" value="Transcribed_RNA"/>
</dbReference>
<accession>A0A0A9EXL1</accession>
<keyword evidence="2" id="KW-0732">Signal</keyword>
<feature type="signal peptide" evidence="2">
    <location>
        <begin position="1"/>
        <end position="29"/>
    </location>
</feature>
<name>A0A0A9EXL1_ARUDO</name>
<sequence>MPRLCGSSAAAATMPLLLLASAVTKSSRGLDLAATGGAELAAGRERRPRGWSRVHGPRGGGFRDASRAWRPCDSWPRRGPRQSMGCSSMSATDPHVLVVVPVSCSSRSIPRPPLVRRNASRERGQESGEVRRGGPNRRRGPHQRAAGRRPLARARVPPCRRGGAHVRARPTLAPPLEVHGPPAHHLLRGQVEERP</sequence>
<reference evidence="3" key="2">
    <citation type="journal article" date="2015" name="Data Brief">
        <title>Shoot transcriptome of the giant reed, Arundo donax.</title>
        <authorList>
            <person name="Barrero R.A."/>
            <person name="Guerrero F.D."/>
            <person name="Moolhuijzen P."/>
            <person name="Goolsby J.A."/>
            <person name="Tidwell J."/>
            <person name="Bellgard S.E."/>
            <person name="Bellgard M.I."/>
        </authorList>
    </citation>
    <scope>NUCLEOTIDE SEQUENCE</scope>
    <source>
        <tissue evidence="3">Shoot tissue taken approximately 20 cm above the soil surface</tissue>
    </source>
</reference>